<name>A0A445C7T8_ARAHY</name>
<sequence>MQTRIRATKGEMDEKTNQSCKNSSQRASRNRHVRSCMCRIPWQSEFSPAELVKDIAERVTKSLRLVPIKKSLHRGSSSLGRSKSERSSVDSYRTAAVEDCIEFIHSSFSRSNSSTATSRQDSIHAP</sequence>
<evidence type="ECO:0000313" key="2">
    <source>
        <dbReference type="EMBL" id="RYR47002.1"/>
    </source>
</evidence>
<accession>A0A445C7T8</accession>
<dbReference type="STRING" id="3818.A0A445C7T8"/>
<feature type="region of interest" description="Disordered" evidence="1">
    <location>
        <begin position="70"/>
        <end position="91"/>
    </location>
</feature>
<dbReference type="PANTHER" id="PTHR34355">
    <property type="entry name" value="JOSEPHIN-LIKE PROTEIN"/>
    <property type="match status" value="1"/>
</dbReference>
<organism evidence="2 3">
    <name type="scientific">Arachis hypogaea</name>
    <name type="common">Peanut</name>
    <dbReference type="NCBI Taxonomy" id="3818"/>
    <lineage>
        <taxon>Eukaryota</taxon>
        <taxon>Viridiplantae</taxon>
        <taxon>Streptophyta</taxon>
        <taxon>Embryophyta</taxon>
        <taxon>Tracheophyta</taxon>
        <taxon>Spermatophyta</taxon>
        <taxon>Magnoliopsida</taxon>
        <taxon>eudicotyledons</taxon>
        <taxon>Gunneridae</taxon>
        <taxon>Pentapetalae</taxon>
        <taxon>rosids</taxon>
        <taxon>fabids</taxon>
        <taxon>Fabales</taxon>
        <taxon>Fabaceae</taxon>
        <taxon>Papilionoideae</taxon>
        <taxon>50 kb inversion clade</taxon>
        <taxon>dalbergioids sensu lato</taxon>
        <taxon>Dalbergieae</taxon>
        <taxon>Pterocarpus clade</taxon>
        <taxon>Arachis</taxon>
    </lineage>
</organism>
<protein>
    <recommendedName>
        <fullName evidence="4">Josephin-like protein</fullName>
    </recommendedName>
</protein>
<comment type="caution">
    <text evidence="2">The sequence shown here is derived from an EMBL/GenBank/DDBJ whole genome shotgun (WGS) entry which is preliminary data.</text>
</comment>
<dbReference type="AlphaFoldDB" id="A0A445C7T8"/>
<gene>
    <name evidence="2" type="ORF">Ahy_A07g032898</name>
</gene>
<dbReference type="Proteomes" id="UP000289738">
    <property type="component" value="Chromosome A07"/>
</dbReference>
<reference evidence="2 3" key="1">
    <citation type="submission" date="2019-01" db="EMBL/GenBank/DDBJ databases">
        <title>Sequencing of cultivated peanut Arachis hypogaea provides insights into genome evolution and oil improvement.</title>
        <authorList>
            <person name="Chen X."/>
        </authorList>
    </citation>
    <scope>NUCLEOTIDE SEQUENCE [LARGE SCALE GENOMIC DNA]</scope>
    <source>
        <strain evidence="3">cv. Fuhuasheng</strain>
        <tissue evidence="2">Leaves</tissue>
    </source>
</reference>
<evidence type="ECO:0008006" key="4">
    <source>
        <dbReference type="Google" id="ProtNLM"/>
    </source>
</evidence>
<evidence type="ECO:0000256" key="1">
    <source>
        <dbReference type="SAM" id="MobiDB-lite"/>
    </source>
</evidence>
<feature type="compositionally biased region" description="Polar residues" evidence="1">
    <location>
        <begin position="17"/>
        <end position="27"/>
    </location>
</feature>
<feature type="region of interest" description="Disordered" evidence="1">
    <location>
        <begin position="1"/>
        <end position="28"/>
    </location>
</feature>
<keyword evidence="3" id="KW-1185">Reference proteome</keyword>
<proteinExistence type="predicted"/>
<dbReference type="EMBL" id="SDMP01000007">
    <property type="protein sequence ID" value="RYR47002.1"/>
    <property type="molecule type" value="Genomic_DNA"/>
</dbReference>
<evidence type="ECO:0000313" key="3">
    <source>
        <dbReference type="Proteomes" id="UP000289738"/>
    </source>
</evidence>
<dbReference type="PANTHER" id="PTHR34355:SF4">
    <property type="entry name" value="UBIQUITINYL HYDROLASE 1-RELATED"/>
    <property type="match status" value="1"/>
</dbReference>